<evidence type="ECO:0000313" key="1">
    <source>
        <dbReference type="EMBL" id="TFY74899.1"/>
    </source>
</evidence>
<name>A0A4Y9ZNA0_9AGAM</name>
<dbReference type="InterPro" id="IPR011333">
    <property type="entry name" value="SKP1/BTB/POZ_sf"/>
</dbReference>
<dbReference type="Proteomes" id="UP000298061">
    <property type="component" value="Unassembled WGS sequence"/>
</dbReference>
<comment type="caution">
    <text evidence="1">The sequence shown here is derived from an EMBL/GenBank/DDBJ whole genome shotgun (WGS) entry which is preliminary data.</text>
</comment>
<dbReference type="STRING" id="135208.A0A4Y9ZNA0"/>
<organism evidence="1 2">
    <name type="scientific">Hericium alpestre</name>
    <dbReference type="NCBI Taxonomy" id="135208"/>
    <lineage>
        <taxon>Eukaryota</taxon>
        <taxon>Fungi</taxon>
        <taxon>Dikarya</taxon>
        <taxon>Basidiomycota</taxon>
        <taxon>Agaricomycotina</taxon>
        <taxon>Agaricomycetes</taxon>
        <taxon>Russulales</taxon>
        <taxon>Hericiaceae</taxon>
        <taxon>Hericium</taxon>
    </lineage>
</organism>
<evidence type="ECO:0008006" key="3">
    <source>
        <dbReference type="Google" id="ProtNLM"/>
    </source>
</evidence>
<protein>
    <recommendedName>
        <fullName evidence="3">BTB domain-containing protein</fullName>
    </recommendedName>
</protein>
<sequence length="126" mass="13881">MFTLPTPEAGVPIVDLTEDSHTIDFILRCCYPANVPTLTEVTEIKHVLSASRKYEIQPVIDSAKAALEGCIEQDPLGVFAVACQMEFPDICRKAAKQTLQHALADLDSPELPLASTVQFHTLDMHF</sequence>
<accession>A0A4Y9ZNA0</accession>
<dbReference type="OrthoDB" id="3184970at2759"/>
<dbReference type="AlphaFoldDB" id="A0A4Y9ZNA0"/>
<dbReference type="Gene3D" id="3.30.710.10">
    <property type="entry name" value="Potassium Channel Kv1.1, Chain A"/>
    <property type="match status" value="1"/>
</dbReference>
<gene>
    <name evidence="1" type="ORF">EWM64_g9113</name>
</gene>
<evidence type="ECO:0000313" key="2">
    <source>
        <dbReference type="Proteomes" id="UP000298061"/>
    </source>
</evidence>
<reference evidence="1 2" key="1">
    <citation type="submission" date="2019-02" db="EMBL/GenBank/DDBJ databases">
        <title>Genome sequencing of the rare red list fungi Hericium alpestre (H. flagellum).</title>
        <authorList>
            <person name="Buettner E."/>
            <person name="Kellner H."/>
        </authorList>
    </citation>
    <scope>NUCLEOTIDE SEQUENCE [LARGE SCALE GENOMIC DNA]</scope>
    <source>
        <strain evidence="1 2">DSM 108284</strain>
    </source>
</reference>
<dbReference type="EMBL" id="SFCI01001817">
    <property type="protein sequence ID" value="TFY74899.1"/>
    <property type="molecule type" value="Genomic_DNA"/>
</dbReference>
<proteinExistence type="predicted"/>
<keyword evidence="2" id="KW-1185">Reference proteome</keyword>